<dbReference type="Pfam" id="PF01915">
    <property type="entry name" value="Glyco_hydro_3_C"/>
    <property type="match status" value="1"/>
</dbReference>
<dbReference type="EMBL" id="JADIXZ010000004">
    <property type="protein sequence ID" value="MBK6301199.1"/>
    <property type="molecule type" value="Genomic_DNA"/>
</dbReference>
<comment type="similarity">
    <text evidence="1">Belongs to the glycosyl hydrolase 3 family.</text>
</comment>
<keyword evidence="2 4" id="KW-0378">Hydrolase</keyword>
<gene>
    <name evidence="4" type="ORF">IPF40_09160</name>
</gene>
<dbReference type="InterPro" id="IPR037524">
    <property type="entry name" value="PA14/GLEYA"/>
</dbReference>
<dbReference type="InterPro" id="IPR026891">
    <property type="entry name" value="Fn3-like"/>
</dbReference>
<dbReference type="PRINTS" id="PR00133">
    <property type="entry name" value="GLHYDRLASE3"/>
</dbReference>
<dbReference type="SUPFAM" id="SSF52279">
    <property type="entry name" value="Beta-D-glucan exohydrolase, C-terminal domain"/>
    <property type="match status" value="1"/>
</dbReference>
<dbReference type="Pfam" id="PF14310">
    <property type="entry name" value="Fn3-like"/>
    <property type="match status" value="1"/>
</dbReference>
<evidence type="ECO:0000313" key="4">
    <source>
        <dbReference type="EMBL" id="MBK6301199.1"/>
    </source>
</evidence>
<dbReference type="InterPro" id="IPR017853">
    <property type="entry name" value="GH"/>
</dbReference>
<evidence type="ECO:0000256" key="1">
    <source>
        <dbReference type="ARBA" id="ARBA00005336"/>
    </source>
</evidence>
<evidence type="ECO:0000256" key="2">
    <source>
        <dbReference type="ARBA" id="ARBA00022801"/>
    </source>
</evidence>
<comment type="caution">
    <text evidence="4">The sequence shown here is derived from an EMBL/GenBank/DDBJ whole genome shotgun (WGS) entry which is preliminary data.</text>
</comment>
<dbReference type="PROSITE" id="PS51820">
    <property type="entry name" value="PA14"/>
    <property type="match status" value="1"/>
</dbReference>
<dbReference type="InterPro" id="IPR001764">
    <property type="entry name" value="Glyco_hydro_3_N"/>
</dbReference>
<dbReference type="SUPFAM" id="SSF51445">
    <property type="entry name" value="(Trans)glycosidases"/>
    <property type="match status" value="1"/>
</dbReference>
<dbReference type="Gene3D" id="3.40.50.1700">
    <property type="entry name" value="Glycoside hydrolase family 3 C-terminal domain"/>
    <property type="match status" value="1"/>
</dbReference>
<dbReference type="Gene3D" id="2.60.120.260">
    <property type="entry name" value="Galactose-binding domain-like"/>
    <property type="match status" value="1"/>
</dbReference>
<accession>A0A934X6A6</accession>
<feature type="domain" description="PA14" evidence="3">
    <location>
        <begin position="406"/>
        <end position="557"/>
    </location>
</feature>
<dbReference type="InterPro" id="IPR002772">
    <property type="entry name" value="Glyco_hydro_3_C"/>
</dbReference>
<evidence type="ECO:0000313" key="5">
    <source>
        <dbReference type="Proteomes" id="UP000718281"/>
    </source>
</evidence>
<dbReference type="Proteomes" id="UP000718281">
    <property type="component" value="Unassembled WGS sequence"/>
</dbReference>
<dbReference type="AlphaFoldDB" id="A0A934X6A6"/>
<dbReference type="SMART" id="SM01217">
    <property type="entry name" value="Fn3_like"/>
    <property type="match status" value="1"/>
</dbReference>
<dbReference type="Gene3D" id="2.60.40.10">
    <property type="entry name" value="Immunoglobulins"/>
    <property type="match status" value="1"/>
</dbReference>
<dbReference type="PANTHER" id="PTHR42715:SF10">
    <property type="entry name" value="BETA-GLUCOSIDASE"/>
    <property type="match status" value="1"/>
</dbReference>
<dbReference type="InterPro" id="IPR036962">
    <property type="entry name" value="Glyco_hydro_3_N_sf"/>
</dbReference>
<protein>
    <submittedName>
        <fullName evidence="4">Glycoside hydrolase family 3 C-terminal domain-containing protein</fullName>
    </submittedName>
</protein>
<reference evidence="4 5" key="1">
    <citation type="submission" date="2020-10" db="EMBL/GenBank/DDBJ databases">
        <title>Connecting structure to function with the recovery of over 1000 high-quality activated sludge metagenome-assembled genomes encoding full-length rRNA genes using long-read sequencing.</title>
        <authorList>
            <person name="Singleton C.M."/>
            <person name="Petriglieri F."/>
            <person name="Kristensen J.M."/>
            <person name="Kirkegaard R.H."/>
            <person name="Michaelsen T.Y."/>
            <person name="Andersen M.H."/>
            <person name="Karst S.M."/>
            <person name="Dueholm M.S."/>
            <person name="Nielsen P.H."/>
            <person name="Albertsen M."/>
        </authorList>
    </citation>
    <scope>NUCLEOTIDE SEQUENCE [LARGE SCALE GENOMIC DNA]</scope>
    <source>
        <strain evidence="4">AalE_18-Q3-R2-46_BAT3C.188</strain>
    </source>
</reference>
<dbReference type="GO" id="GO:0004553">
    <property type="term" value="F:hydrolase activity, hydrolyzing O-glycosyl compounds"/>
    <property type="evidence" value="ECO:0007669"/>
    <property type="project" value="InterPro"/>
</dbReference>
<organism evidence="4 5">
    <name type="scientific">Candidatus Phosphoribacter hodrii</name>
    <dbReference type="NCBI Taxonomy" id="2953743"/>
    <lineage>
        <taxon>Bacteria</taxon>
        <taxon>Bacillati</taxon>
        <taxon>Actinomycetota</taxon>
        <taxon>Actinomycetes</taxon>
        <taxon>Micrococcales</taxon>
        <taxon>Dermatophilaceae</taxon>
        <taxon>Candidatus Phosphoribacter</taxon>
    </lineage>
</organism>
<dbReference type="Pfam" id="PF00933">
    <property type="entry name" value="Glyco_hydro_3"/>
    <property type="match status" value="1"/>
</dbReference>
<dbReference type="InterPro" id="IPR013783">
    <property type="entry name" value="Ig-like_fold"/>
</dbReference>
<dbReference type="InterPro" id="IPR050288">
    <property type="entry name" value="Cellulose_deg_GH3"/>
</dbReference>
<name>A0A934X6A6_9MICO</name>
<evidence type="ECO:0000259" key="3">
    <source>
        <dbReference type="PROSITE" id="PS51820"/>
    </source>
</evidence>
<proteinExistence type="inferred from homology"/>
<dbReference type="GO" id="GO:0005975">
    <property type="term" value="P:carbohydrate metabolic process"/>
    <property type="evidence" value="ECO:0007669"/>
    <property type="project" value="InterPro"/>
</dbReference>
<dbReference type="Gene3D" id="3.20.20.300">
    <property type="entry name" value="Glycoside hydrolase, family 3, N-terminal domain"/>
    <property type="match status" value="1"/>
</dbReference>
<dbReference type="PANTHER" id="PTHR42715">
    <property type="entry name" value="BETA-GLUCOSIDASE"/>
    <property type="match status" value="1"/>
</dbReference>
<dbReference type="InterPro" id="IPR036881">
    <property type="entry name" value="Glyco_hydro_3_C_sf"/>
</dbReference>
<sequence length="836" mass="87700">MTSQDEMVGATHTALIAVLTLEEKVRLLTGRDTWSTWPIERIGLRSIVFSDGPSGVRGPLWDERSPSLNLPSATALASSWDPEIARRYGNVSAQEARRKGVDVVLGPTINLHRSPLGGRHFEAFSEDPWLTAELAAAYVMGVQENGVGATVKHYVANEYETERFTASSEVDERTLREVYLRAFEKAVVEARVWVVMSSYNSINGVTASENDLLETPLNSEWGFDGVVISDWTAVRSVAAASASQDLAMPGPDGAWGAALVEAVRDGRVSEAAIDRKVARLLTLAQRVGALESYAGGPADAGGLLRVEDGVAFAREAAAEGTVLLANDGVLPLDVARLRRVAVIGQNAVAARTQGGGSATVIPERVVSPWEGIVAALPDAEVTYRLGAVAAMGITALPLAELTNPSTGGPGVLVRFLDDAGVELMREDRFATSLVFFAGNAPTLTAAVLELSCRWTPTENGDVTVGFASIGRGRISVDGALVLDDVAVGDSTDVGANILDPPKAVAPVAVSVTAGRPVDVVLELDLAIMQETTDGAFGITLGVAPSDTDPEARIADAVAVAAASDVAIVVVGTNAQVESEGFDRSDLRLPGRQDDLVAAVAATGTPTVVVVNSGSPVELPWRDDVSAIVLPYFGGQEMGNALADVLLGRVEPGGRLPTTWAASMADVPVLDVTPVDGKLEYAEGIHLGYRAWLRAGLGDGLGDEPREVPRAAYPFGFGLGYTTWELRDLVVEAPAASGGDVRVGVTVTNTGARRGKQVVQVYLARPESSVDRPVQWLAGHAVVRADAGESVAVEISVPARAFAHWQNGVGWAHEPGTFNVMVGTSVDDIPLSSTVTL</sequence>